<dbReference type="GO" id="GO:0003735">
    <property type="term" value="F:structural constituent of ribosome"/>
    <property type="evidence" value="ECO:0007669"/>
    <property type="project" value="InterPro"/>
</dbReference>
<dbReference type="SUPFAM" id="SSF46911">
    <property type="entry name" value="Ribosomal protein S18"/>
    <property type="match status" value="1"/>
</dbReference>
<gene>
    <name evidence="4" type="primary">rpsR</name>
    <name evidence="6" type="ORF">A2890_01900</name>
</gene>
<dbReference type="InterPro" id="IPR001648">
    <property type="entry name" value="Ribosomal_bS18"/>
</dbReference>
<dbReference type="GO" id="GO:0006412">
    <property type="term" value="P:translation"/>
    <property type="evidence" value="ECO:0007669"/>
    <property type="project" value="UniProtKB-UniRule"/>
</dbReference>
<comment type="similarity">
    <text evidence="1 4 5">Belongs to the bacterial ribosomal protein bS18 family.</text>
</comment>
<dbReference type="GO" id="GO:0070181">
    <property type="term" value="F:small ribosomal subunit rRNA binding"/>
    <property type="evidence" value="ECO:0007669"/>
    <property type="project" value="TreeGrafter"/>
</dbReference>
<dbReference type="PRINTS" id="PR00974">
    <property type="entry name" value="RIBOSOMALS18"/>
</dbReference>
<dbReference type="PANTHER" id="PTHR13479:SF40">
    <property type="entry name" value="SMALL RIBOSOMAL SUBUNIT PROTEIN BS18M"/>
    <property type="match status" value="1"/>
</dbReference>
<evidence type="ECO:0000256" key="5">
    <source>
        <dbReference type="RuleBase" id="RU003910"/>
    </source>
</evidence>
<evidence type="ECO:0000313" key="7">
    <source>
        <dbReference type="Proteomes" id="UP000176967"/>
    </source>
</evidence>
<keyword evidence="2 4" id="KW-0689">Ribosomal protein</keyword>
<evidence type="ECO:0000256" key="1">
    <source>
        <dbReference type="ARBA" id="ARBA00005589"/>
    </source>
</evidence>
<dbReference type="STRING" id="1802628.A2890_01900"/>
<keyword evidence="4" id="KW-0699">rRNA-binding</keyword>
<dbReference type="EMBL" id="MEVL01000012">
    <property type="protein sequence ID" value="OGC62337.1"/>
    <property type="molecule type" value="Genomic_DNA"/>
</dbReference>
<evidence type="ECO:0000313" key="6">
    <source>
        <dbReference type="EMBL" id="OGC62337.1"/>
    </source>
</evidence>
<dbReference type="Gene3D" id="4.10.640.10">
    <property type="entry name" value="Ribosomal protein S18"/>
    <property type="match status" value="1"/>
</dbReference>
<proteinExistence type="inferred from homology"/>
<comment type="function">
    <text evidence="4">Binds as a heterodimer with protein bS6 to the central domain of the 16S rRNA, where it helps stabilize the platform of the 30S subunit.</text>
</comment>
<name>A0A1F4VYS0_UNCKA</name>
<dbReference type="HAMAP" id="MF_00270">
    <property type="entry name" value="Ribosomal_bS18"/>
    <property type="match status" value="1"/>
</dbReference>
<comment type="caution">
    <text evidence="6">The sequence shown here is derived from an EMBL/GenBank/DDBJ whole genome shotgun (WGS) entry which is preliminary data.</text>
</comment>
<accession>A0A1F4VYS0</accession>
<dbReference type="GO" id="GO:0022627">
    <property type="term" value="C:cytosolic small ribosomal subunit"/>
    <property type="evidence" value="ECO:0007669"/>
    <property type="project" value="TreeGrafter"/>
</dbReference>
<dbReference type="NCBIfam" id="TIGR00165">
    <property type="entry name" value="S18"/>
    <property type="match status" value="1"/>
</dbReference>
<evidence type="ECO:0000256" key="3">
    <source>
        <dbReference type="ARBA" id="ARBA00023274"/>
    </source>
</evidence>
<comment type="subunit">
    <text evidence="4">Part of the 30S ribosomal subunit. Forms a tight heterodimer with protein bS6.</text>
</comment>
<sequence>MKSRSKKKDFKDEARARRTLAARSKVRSRCYFCEKKMEPDYRQDDILIRFLTKRGKIRPRTRSGLCSRHQRTIAQEIKRGRNMGLLPYRIVA</sequence>
<evidence type="ECO:0000256" key="4">
    <source>
        <dbReference type="HAMAP-Rule" id="MF_00270"/>
    </source>
</evidence>
<keyword evidence="4" id="KW-0694">RNA-binding</keyword>
<dbReference type="InterPro" id="IPR036870">
    <property type="entry name" value="Ribosomal_bS18_sf"/>
</dbReference>
<protein>
    <recommendedName>
        <fullName evidence="4">Small ribosomal subunit protein bS18</fullName>
    </recommendedName>
</protein>
<reference evidence="6 7" key="1">
    <citation type="journal article" date="2016" name="Nat. Commun.">
        <title>Thousands of microbial genomes shed light on interconnected biogeochemical processes in an aquifer system.</title>
        <authorList>
            <person name="Anantharaman K."/>
            <person name="Brown C.T."/>
            <person name="Hug L.A."/>
            <person name="Sharon I."/>
            <person name="Castelle C.J."/>
            <person name="Probst A.J."/>
            <person name="Thomas B.C."/>
            <person name="Singh A."/>
            <person name="Wilkins M.J."/>
            <person name="Karaoz U."/>
            <person name="Brodie E.L."/>
            <person name="Williams K.H."/>
            <person name="Hubbard S.S."/>
            <person name="Banfield J.F."/>
        </authorList>
    </citation>
    <scope>NUCLEOTIDE SEQUENCE [LARGE SCALE GENOMIC DNA]</scope>
</reference>
<dbReference type="Pfam" id="PF01084">
    <property type="entry name" value="Ribosomal_S18"/>
    <property type="match status" value="1"/>
</dbReference>
<dbReference type="Proteomes" id="UP000176967">
    <property type="component" value="Unassembled WGS sequence"/>
</dbReference>
<keyword evidence="3 4" id="KW-0687">Ribonucleoprotein</keyword>
<dbReference type="AlphaFoldDB" id="A0A1F4VYS0"/>
<organism evidence="6 7">
    <name type="scientific">candidate division WWE3 bacterium RIFCSPLOWO2_01_FULL_53_14</name>
    <dbReference type="NCBI Taxonomy" id="1802628"/>
    <lineage>
        <taxon>Bacteria</taxon>
        <taxon>Katanobacteria</taxon>
    </lineage>
</organism>
<evidence type="ECO:0000256" key="2">
    <source>
        <dbReference type="ARBA" id="ARBA00022980"/>
    </source>
</evidence>
<dbReference type="PANTHER" id="PTHR13479">
    <property type="entry name" value="30S RIBOSOMAL PROTEIN S18"/>
    <property type="match status" value="1"/>
</dbReference>